<evidence type="ECO:0000256" key="1">
    <source>
        <dbReference type="SAM" id="SignalP"/>
    </source>
</evidence>
<name>A0A5D2HBK0_GOSDA</name>
<evidence type="ECO:0000313" key="3">
    <source>
        <dbReference type="Proteomes" id="UP000323506"/>
    </source>
</evidence>
<gene>
    <name evidence="2" type="ORF">ES288_A02G084400v1</name>
</gene>
<dbReference type="AlphaFoldDB" id="A0A5D2HBK0"/>
<dbReference type="Proteomes" id="UP000323506">
    <property type="component" value="Chromosome A02"/>
</dbReference>
<protein>
    <submittedName>
        <fullName evidence="2">Uncharacterized protein</fullName>
    </submittedName>
</protein>
<accession>A0A5D2HBK0</accession>
<dbReference type="EMBL" id="CM017689">
    <property type="protein sequence ID" value="TYH27647.1"/>
    <property type="molecule type" value="Genomic_DNA"/>
</dbReference>
<feature type="chain" id="PRO_5023143410" evidence="1">
    <location>
        <begin position="20"/>
        <end position="140"/>
    </location>
</feature>
<sequence>MLTSMFLLVIDARGQAVLATKHPFTDFQSTNLHSCCHSPFLTLLIALNLLSVSFSTPFYPFKPLTITSKKGSFVFHYPCQSFPCRLCTTTIAPSFSLLCSLTLNYRQIYRPHLFSLPQIANRTQTHSTSFPLLTTSNASP</sequence>
<keyword evidence="3" id="KW-1185">Reference proteome</keyword>
<organism evidence="2 3">
    <name type="scientific">Gossypium darwinii</name>
    <name type="common">Darwin's cotton</name>
    <name type="synonym">Gossypium barbadense var. darwinii</name>
    <dbReference type="NCBI Taxonomy" id="34276"/>
    <lineage>
        <taxon>Eukaryota</taxon>
        <taxon>Viridiplantae</taxon>
        <taxon>Streptophyta</taxon>
        <taxon>Embryophyta</taxon>
        <taxon>Tracheophyta</taxon>
        <taxon>Spermatophyta</taxon>
        <taxon>Magnoliopsida</taxon>
        <taxon>eudicotyledons</taxon>
        <taxon>Gunneridae</taxon>
        <taxon>Pentapetalae</taxon>
        <taxon>rosids</taxon>
        <taxon>malvids</taxon>
        <taxon>Malvales</taxon>
        <taxon>Malvaceae</taxon>
        <taxon>Malvoideae</taxon>
        <taxon>Gossypium</taxon>
    </lineage>
</organism>
<keyword evidence="1" id="KW-0732">Signal</keyword>
<evidence type="ECO:0000313" key="2">
    <source>
        <dbReference type="EMBL" id="TYH27647.1"/>
    </source>
</evidence>
<feature type="signal peptide" evidence="1">
    <location>
        <begin position="1"/>
        <end position="19"/>
    </location>
</feature>
<reference evidence="2 3" key="1">
    <citation type="submission" date="2019-06" db="EMBL/GenBank/DDBJ databases">
        <title>WGS assembly of Gossypium darwinii.</title>
        <authorList>
            <person name="Chen Z.J."/>
            <person name="Sreedasyam A."/>
            <person name="Ando A."/>
            <person name="Song Q."/>
            <person name="De L."/>
            <person name="Hulse-Kemp A."/>
            <person name="Ding M."/>
            <person name="Ye W."/>
            <person name="Kirkbride R."/>
            <person name="Jenkins J."/>
            <person name="Plott C."/>
            <person name="Lovell J."/>
            <person name="Lin Y.-M."/>
            <person name="Vaughn R."/>
            <person name="Liu B."/>
            <person name="Li W."/>
            <person name="Simpson S."/>
            <person name="Scheffler B."/>
            <person name="Saski C."/>
            <person name="Grover C."/>
            <person name="Hu G."/>
            <person name="Conover J."/>
            <person name="Carlson J."/>
            <person name="Shu S."/>
            <person name="Boston L."/>
            <person name="Williams M."/>
            <person name="Peterson D."/>
            <person name="Mcgee K."/>
            <person name="Jones D."/>
            <person name="Wendel J."/>
            <person name="Stelly D."/>
            <person name="Grimwood J."/>
            <person name="Schmutz J."/>
        </authorList>
    </citation>
    <scope>NUCLEOTIDE SEQUENCE [LARGE SCALE GENOMIC DNA]</scope>
    <source>
        <strain evidence="2">1808015.09</strain>
    </source>
</reference>
<proteinExistence type="predicted"/>